<dbReference type="AlphaFoldDB" id="D5EFK6"/>
<dbReference type="Pfam" id="PF25876">
    <property type="entry name" value="HH_MFP_RND"/>
    <property type="match status" value="1"/>
</dbReference>
<comment type="similarity">
    <text evidence="1">Belongs to the membrane fusion protein (MFP) (TC 8.A.1) family.</text>
</comment>
<name>D5EFK6_AMICL</name>
<dbReference type="Gene3D" id="2.40.50.100">
    <property type="match status" value="1"/>
</dbReference>
<dbReference type="Pfam" id="PF25989">
    <property type="entry name" value="YknX_C"/>
    <property type="match status" value="1"/>
</dbReference>
<sequence length="386" mass="42031">MKFTKKLLILVTIIVALGGLSLFGPLKKKPEASQDGSSALPAAAKVSVITVEKTPLLRKGFEENSTIEAIERVVVYPKVTGRLEFFHVRQGDPIEKGQVVAVLDHRDIDAQIASLKARIAVAEAQVAEARAALNNAKTERERYERLLKEGFSTQQQLDNKVTAYLQAEARYKLSEATVLQTRSELKNLEVTLSEYYIKSPITGTVLNDYAHTTGAMMGPSLAVVEIANVETLKAVVKVPEARAIGLEKGMKGWIRSDGLGDKVFEGAIERISPFVKEDTRTVQVEVYVVNGQNGSRLVPGMFARVFIVRQEAENALVVPVDAVIKESEAKVLLVKDGKIKETPVKIGIETDSVLQITEGVAEGDIVVISGGRLLKDGDAVEVSQQE</sequence>
<dbReference type="Pfam" id="PF25954">
    <property type="entry name" value="Beta-barrel_RND_2"/>
    <property type="match status" value="1"/>
</dbReference>
<dbReference type="KEGG" id="aco:Amico_1217"/>
<dbReference type="GO" id="GO:0015562">
    <property type="term" value="F:efflux transmembrane transporter activity"/>
    <property type="evidence" value="ECO:0007669"/>
    <property type="project" value="TreeGrafter"/>
</dbReference>
<dbReference type="EMBL" id="CP001997">
    <property type="protein sequence ID" value="ADE57338.1"/>
    <property type="molecule type" value="Genomic_DNA"/>
</dbReference>
<dbReference type="InterPro" id="IPR058637">
    <property type="entry name" value="YknX-like_C"/>
</dbReference>
<dbReference type="InterPro" id="IPR006143">
    <property type="entry name" value="RND_pump_MFP"/>
</dbReference>
<dbReference type="eggNOG" id="COG0845">
    <property type="taxonomic scope" value="Bacteria"/>
</dbReference>
<dbReference type="Gene3D" id="2.40.420.20">
    <property type="match status" value="1"/>
</dbReference>
<evidence type="ECO:0000256" key="2">
    <source>
        <dbReference type="SAM" id="Coils"/>
    </source>
</evidence>
<evidence type="ECO:0000259" key="5">
    <source>
        <dbReference type="Pfam" id="PF25989"/>
    </source>
</evidence>
<protein>
    <submittedName>
        <fullName evidence="6">Efflux transporter, RND family, MFP subunit</fullName>
    </submittedName>
</protein>
<dbReference type="Gene3D" id="1.10.287.470">
    <property type="entry name" value="Helix hairpin bin"/>
    <property type="match status" value="1"/>
</dbReference>
<feature type="domain" description="CusB-like beta-barrel" evidence="4">
    <location>
        <begin position="235"/>
        <end position="308"/>
    </location>
</feature>
<accession>D5EFK6</accession>
<dbReference type="RefSeq" id="WP_013048601.1">
    <property type="nucleotide sequence ID" value="NC_014011.1"/>
</dbReference>
<feature type="domain" description="Multidrug resistance protein MdtA-like alpha-helical hairpin" evidence="3">
    <location>
        <begin position="120"/>
        <end position="185"/>
    </location>
</feature>
<dbReference type="OrthoDB" id="2604at2"/>
<dbReference type="Gene3D" id="2.40.30.170">
    <property type="match status" value="1"/>
</dbReference>
<dbReference type="SUPFAM" id="SSF111369">
    <property type="entry name" value="HlyD-like secretion proteins"/>
    <property type="match status" value="1"/>
</dbReference>
<feature type="domain" description="YknX-like C-terminal permuted SH3-like" evidence="5">
    <location>
        <begin position="315"/>
        <end position="382"/>
    </location>
</feature>
<organism evidence="6 7">
    <name type="scientific">Aminobacterium colombiense (strain DSM 12261 / ALA-1)</name>
    <dbReference type="NCBI Taxonomy" id="572547"/>
    <lineage>
        <taxon>Bacteria</taxon>
        <taxon>Thermotogati</taxon>
        <taxon>Synergistota</taxon>
        <taxon>Synergistia</taxon>
        <taxon>Synergistales</taxon>
        <taxon>Aminobacteriaceae</taxon>
        <taxon>Aminobacterium</taxon>
    </lineage>
</organism>
<evidence type="ECO:0000259" key="4">
    <source>
        <dbReference type="Pfam" id="PF25954"/>
    </source>
</evidence>
<dbReference type="HOGENOM" id="CLU_018816_1_2_0"/>
<dbReference type="GO" id="GO:1990281">
    <property type="term" value="C:efflux pump complex"/>
    <property type="evidence" value="ECO:0007669"/>
    <property type="project" value="TreeGrafter"/>
</dbReference>
<evidence type="ECO:0000313" key="7">
    <source>
        <dbReference type="Proteomes" id="UP000002366"/>
    </source>
</evidence>
<feature type="coiled-coil region" evidence="2">
    <location>
        <begin position="105"/>
        <end position="149"/>
    </location>
</feature>
<evidence type="ECO:0000259" key="3">
    <source>
        <dbReference type="Pfam" id="PF25876"/>
    </source>
</evidence>
<proteinExistence type="inferred from homology"/>
<reference evidence="6 7" key="1">
    <citation type="journal article" date="2010" name="Stand. Genomic Sci.">
        <title>Complete genome sequence of Aminobacterium colombiense type strain (ALA-1).</title>
        <authorList>
            <person name="Chertkov O."/>
            <person name="Sikorski J."/>
            <person name="Brambilla E."/>
            <person name="Lapidus A."/>
            <person name="Copeland A."/>
            <person name="Glavina Del Rio T."/>
            <person name="Nolan M."/>
            <person name="Lucas S."/>
            <person name="Tice H."/>
            <person name="Cheng J.F."/>
            <person name="Han C."/>
            <person name="Detter J.C."/>
            <person name="Bruce D."/>
            <person name="Tapia R."/>
            <person name="Goodwin L."/>
            <person name="Pitluck S."/>
            <person name="Liolios K."/>
            <person name="Ivanova N."/>
            <person name="Mavromatis K."/>
            <person name="Ovchinnikova G."/>
            <person name="Pati A."/>
            <person name="Chen A."/>
            <person name="Palaniappan K."/>
            <person name="Land M."/>
            <person name="Hauser L."/>
            <person name="Chang Y.J."/>
            <person name="Jeffries C.D."/>
            <person name="Spring S."/>
            <person name="Rohde M."/>
            <person name="Goker M."/>
            <person name="Bristow J."/>
            <person name="Eisen J.A."/>
            <person name="Markowitz V."/>
            <person name="Hugenholtz P."/>
            <person name="Kyrpides N.C."/>
            <person name="Klenk H.P."/>
        </authorList>
    </citation>
    <scope>NUCLEOTIDE SEQUENCE [LARGE SCALE GENOMIC DNA]</scope>
    <source>
        <strain evidence="7">DSM 12261 / ALA-1</strain>
    </source>
</reference>
<dbReference type="NCBIfam" id="TIGR01730">
    <property type="entry name" value="RND_mfp"/>
    <property type="match status" value="1"/>
</dbReference>
<dbReference type="PANTHER" id="PTHR30469:SF15">
    <property type="entry name" value="HLYD FAMILY OF SECRETION PROTEINS"/>
    <property type="match status" value="1"/>
</dbReference>
<dbReference type="InterPro" id="IPR058624">
    <property type="entry name" value="MdtA-like_HH"/>
</dbReference>
<evidence type="ECO:0000313" key="6">
    <source>
        <dbReference type="EMBL" id="ADE57338.1"/>
    </source>
</evidence>
<dbReference type="Proteomes" id="UP000002366">
    <property type="component" value="Chromosome"/>
</dbReference>
<gene>
    <name evidence="6" type="ordered locus">Amico_1217</name>
</gene>
<evidence type="ECO:0000256" key="1">
    <source>
        <dbReference type="ARBA" id="ARBA00009477"/>
    </source>
</evidence>
<keyword evidence="7" id="KW-1185">Reference proteome</keyword>
<dbReference type="STRING" id="572547.Amico_1217"/>
<keyword evidence="2" id="KW-0175">Coiled coil</keyword>
<dbReference type="PANTHER" id="PTHR30469">
    <property type="entry name" value="MULTIDRUG RESISTANCE PROTEIN MDTA"/>
    <property type="match status" value="1"/>
</dbReference>
<dbReference type="InterPro" id="IPR058792">
    <property type="entry name" value="Beta-barrel_RND_2"/>
</dbReference>